<dbReference type="EMBL" id="CM017647">
    <property type="protein sequence ID" value="TYJ06584.1"/>
    <property type="molecule type" value="Genomic_DNA"/>
</dbReference>
<organism evidence="1 2">
    <name type="scientific">Gossypium mustelinum</name>
    <name type="common">Cotton</name>
    <name type="synonym">Gossypium caicoense</name>
    <dbReference type="NCBI Taxonomy" id="34275"/>
    <lineage>
        <taxon>Eukaryota</taxon>
        <taxon>Viridiplantae</taxon>
        <taxon>Streptophyta</taxon>
        <taxon>Embryophyta</taxon>
        <taxon>Tracheophyta</taxon>
        <taxon>Spermatophyta</taxon>
        <taxon>Magnoliopsida</taxon>
        <taxon>eudicotyledons</taxon>
        <taxon>Gunneridae</taxon>
        <taxon>Pentapetalae</taxon>
        <taxon>rosids</taxon>
        <taxon>malvids</taxon>
        <taxon>Malvales</taxon>
        <taxon>Malvaceae</taxon>
        <taxon>Malvoideae</taxon>
        <taxon>Gossypium</taxon>
    </lineage>
</organism>
<dbReference type="AlphaFoldDB" id="A0A5D2WYB8"/>
<evidence type="ECO:0000313" key="2">
    <source>
        <dbReference type="Proteomes" id="UP000323597"/>
    </source>
</evidence>
<dbReference type="Proteomes" id="UP000323597">
    <property type="component" value="Chromosome A12"/>
</dbReference>
<reference evidence="1 2" key="1">
    <citation type="submission" date="2019-07" db="EMBL/GenBank/DDBJ databases">
        <title>WGS assembly of Gossypium mustelinum.</title>
        <authorList>
            <person name="Chen Z.J."/>
            <person name="Sreedasyam A."/>
            <person name="Ando A."/>
            <person name="Song Q."/>
            <person name="De L."/>
            <person name="Hulse-Kemp A."/>
            <person name="Ding M."/>
            <person name="Ye W."/>
            <person name="Kirkbride R."/>
            <person name="Jenkins J."/>
            <person name="Plott C."/>
            <person name="Lovell J."/>
            <person name="Lin Y.-M."/>
            <person name="Vaughn R."/>
            <person name="Liu B."/>
            <person name="Li W."/>
            <person name="Simpson S."/>
            <person name="Scheffler B."/>
            <person name="Saski C."/>
            <person name="Grover C."/>
            <person name="Hu G."/>
            <person name="Conover J."/>
            <person name="Carlson J."/>
            <person name="Shu S."/>
            <person name="Boston L."/>
            <person name="Williams M."/>
            <person name="Peterson D."/>
            <person name="Mcgee K."/>
            <person name="Jones D."/>
            <person name="Wendel J."/>
            <person name="Stelly D."/>
            <person name="Grimwood J."/>
            <person name="Schmutz J."/>
        </authorList>
    </citation>
    <scope>NUCLEOTIDE SEQUENCE [LARGE SCALE GENOMIC DNA]</scope>
    <source>
        <strain evidence="1">1408120.09</strain>
    </source>
</reference>
<accession>A0A5D2WYB8</accession>
<evidence type="ECO:0000313" key="1">
    <source>
        <dbReference type="EMBL" id="TYJ06584.1"/>
    </source>
</evidence>
<gene>
    <name evidence="1" type="ORF">E1A91_A12G244000v1</name>
</gene>
<sequence>MYEYVIGRRTGKKKKKATGIGGNMTPYMVAEEIKKTEKAVRKLWLPPARRHFDKTTMSCWSLMGLEKP</sequence>
<name>A0A5D2WYB8_GOSMU</name>
<proteinExistence type="predicted"/>
<protein>
    <submittedName>
        <fullName evidence="1">Uncharacterized protein</fullName>
    </submittedName>
</protein>
<keyword evidence="2" id="KW-1185">Reference proteome</keyword>